<evidence type="ECO:0000313" key="2">
    <source>
        <dbReference type="EMBL" id="QNG41016.1"/>
    </source>
</evidence>
<feature type="transmembrane region" description="Helical" evidence="1">
    <location>
        <begin position="25"/>
        <end position="48"/>
    </location>
</feature>
<proteinExistence type="predicted"/>
<keyword evidence="1" id="KW-1133">Transmembrane helix</keyword>
<evidence type="ECO:0000256" key="1">
    <source>
        <dbReference type="SAM" id="Phobius"/>
    </source>
</evidence>
<protein>
    <submittedName>
        <fullName evidence="2">Uncharacterized protein</fullName>
    </submittedName>
</protein>
<keyword evidence="1" id="KW-0812">Transmembrane</keyword>
<reference evidence="2" key="1">
    <citation type="submission" date="2020-03" db="EMBL/GenBank/DDBJ databases">
        <title>Identification of Novel Circular Rep-Encoding ssDNA Molecules, Viruses, and Circular Molecules in four Penguin Species in South Georgia and the Antarctic.</title>
        <authorList>
            <person name="Levy H."/>
            <person name="Djurhuus A."/>
            <person name="Black C.E."/>
            <person name="Harding C."/>
            <person name="Suazo C."/>
            <person name="Kraberger S."/>
            <person name="Schmidlin K."/>
            <person name="Fontenele R.S."/>
            <person name="Hart T."/>
            <person name="Smith A.L."/>
            <person name="Varsani A."/>
        </authorList>
    </citation>
    <scope>NUCLEOTIDE SEQUENCE</scope>
    <source>
        <strain evidence="2">Antarctic/2_I_CPHALFsw001Ad</strain>
    </source>
</reference>
<feature type="transmembrane region" description="Helical" evidence="1">
    <location>
        <begin position="76"/>
        <end position="100"/>
    </location>
</feature>
<sequence length="198" mass="22714">MKNNNDSLFPQSEITRELVKERRPVFFTTMLSIAVIAGILSVTCYVLIQYLQPVDIELAETMTIDLLVIGPYLASFGWACLAVTIFSSCLAVAAVAYGYAYWPRPRYKIWNEMFYFLSDLDGSLRYKDVYDRFPISIKRISDTRVDVYVDYAGFPLSRQTMMDKLKHNNQFFKGAHAFINPGNGHHVFSLEYGEVESI</sequence>
<dbReference type="EMBL" id="MT196251">
    <property type="protein sequence ID" value="QNG41016.1"/>
    <property type="molecule type" value="Genomic_DNA"/>
</dbReference>
<dbReference type="AlphaFoldDB" id="A0A7G7LKJ9"/>
<accession>A0A7G7LKJ9</accession>
<name>A0A7G7LKJ9_PYGAN</name>
<organism evidence="2">
    <name type="scientific">Pygoscelis antarcticus</name>
    <name type="common">Chinstrap penguin</name>
    <dbReference type="NCBI Taxonomy" id="79643"/>
    <lineage>
        <taxon>Eukaryota</taxon>
        <taxon>Metazoa</taxon>
        <taxon>Chordata</taxon>
        <taxon>Craniata</taxon>
        <taxon>Vertebrata</taxon>
        <taxon>Euteleostomi</taxon>
        <taxon>Archelosauria</taxon>
        <taxon>Archosauria</taxon>
        <taxon>Dinosauria</taxon>
        <taxon>Saurischia</taxon>
        <taxon>Theropoda</taxon>
        <taxon>Coelurosauria</taxon>
        <taxon>Aves</taxon>
        <taxon>Neognathae</taxon>
        <taxon>Neoaves</taxon>
        <taxon>Aequornithes</taxon>
        <taxon>Sphenisciformes</taxon>
        <taxon>Spheniscidae</taxon>
        <taxon>Pygoscelis</taxon>
    </lineage>
</organism>
<keyword evidence="1" id="KW-0472">Membrane</keyword>